<protein>
    <recommendedName>
        <fullName evidence="2">Integrase catalytic domain-containing protein</fullName>
    </recommendedName>
</protein>
<dbReference type="AlphaFoldDB" id="A0A9D5D9J6"/>
<feature type="domain" description="Integrase catalytic" evidence="2">
    <location>
        <begin position="516"/>
        <end position="679"/>
    </location>
</feature>
<dbReference type="SUPFAM" id="SSF53098">
    <property type="entry name" value="Ribonuclease H-like"/>
    <property type="match status" value="1"/>
</dbReference>
<dbReference type="InterPro" id="IPR025724">
    <property type="entry name" value="GAG-pre-integrase_dom"/>
</dbReference>
<evidence type="ECO:0000259" key="2">
    <source>
        <dbReference type="PROSITE" id="PS50994"/>
    </source>
</evidence>
<feature type="compositionally biased region" description="Low complexity" evidence="1">
    <location>
        <begin position="272"/>
        <end position="281"/>
    </location>
</feature>
<evidence type="ECO:0000313" key="4">
    <source>
        <dbReference type="Proteomes" id="UP001085076"/>
    </source>
</evidence>
<dbReference type="Pfam" id="PF14223">
    <property type="entry name" value="Retrotran_gag_2"/>
    <property type="match status" value="1"/>
</dbReference>
<sequence>MSSTSTSSTSTTVASSSSSAGLLPTPSFHHLINVKLTRDNYLLWKAQIMPYLRSQQLIGYVDGTIPCPAKTITEATTSGATQTPNPAYHSWLQLDQFVLSALLSSLSEEILYQVLSLTTSSEVWSTLEHMFSSRSRSRIVQIRLQLSTIQKKELSVADYFNKVKSLTNTLSAIGQPLPEEEIISYMLAGLDSDFDPLVTSVTTRTDPISLNDLYAHLLSFELRMEHRNTAFQIDGSSANLISRNNRGGRYPSRGRGRGHGRNTAQQRGNFSHGGNSSSHSNANRPVCQVCKKIGHVALKCFHRFDHSYQPDESHVAAVATTSYPIDPNWYSDTGATDHITSDLDKLTIRGKYTGNDRVQVANGSGLSILHVGHSQFQTLTKNLKLQNILHVPQVTRNLLFVHRFSTDNNVFFEFHPDYFLIKDRTTRTLLFQGRCEGGLYPLTPASIALSKKALLSVKPSQEQWHCRLGHPSSAVVQHVLQSNNLSFSSNNNNATVCDACQQAKSHQLPFPNSSSTSSSPLELVFSNVWGPAPASVRGYKYYVSFIDDFSKFTWIYLLKCKSDVEKIFLQFQNHVERLLNKKILCMQTDWGGEYQKLHSFFKQVGIEHHVSCPYTHQQNGSAERKHRHIVEVGLALLAHASMPIRFWDEAFQTACFLINRLPSKVIDNSTPLERLLGTKPNYSLLKTFGCACWPCLRPYNSHKLQFKSQ</sequence>
<dbReference type="GO" id="GO:0015074">
    <property type="term" value="P:DNA integration"/>
    <property type="evidence" value="ECO:0007669"/>
    <property type="project" value="InterPro"/>
</dbReference>
<dbReference type="InterPro" id="IPR012337">
    <property type="entry name" value="RNaseH-like_sf"/>
</dbReference>
<feature type="region of interest" description="Disordered" evidence="1">
    <location>
        <begin position="242"/>
        <end position="282"/>
    </location>
</feature>
<comment type="caution">
    <text evidence="3">The sequence shown here is derived from an EMBL/GenBank/DDBJ whole genome shotgun (WGS) entry which is preliminary data.</text>
</comment>
<dbReference type="EMBL" id="JAGGNH010000001">
    <property type="protein sequence ID" value="KAJ0987816.1"/>
    <property type="molecule type" value="Genomic_DNA"/>
</dbReference>
<proteinExistence type="predicted"/>
<organism evidence="3 4">
    <name type="scientific">Dioscorea zingiberensis</name>
    <dbReference type="NCBI Taxonomy" id="325984"/>
    <lineage>
        <taxon>Eukaryota</taxon>
        <taxon>Viridiplantae</taxon>
        <taxon>Streptophyta</taxon>
        <taxon>Embryophyta</taxon>
        <taxon>Tracheophyta</taxon>
        <taxon>Spermatophyta</taxon>
        <taxon>Magnoliopsida</taxon>
        <taxon>Liliopsida</taxon>
        <taxon>Dioscoreales</taxon>
        <taxon>Dioscoreaceae</taxon>
        <taxon>Dioscorea</taxon>
    </lineage>
</organism>
<dbReference type="Proteomes" id="UP001085076">
    <property type="component" value="Miscellaneous, Linkage group lg01"/>
</dbReference>
<evidence type="ECO:0000256" key="1">
    <source>
        <dbReference type="SAM" id="MobiDB-lite"/>
    </source>
</evidence>
<dbReference type="Gene3D" id="3.30.420.10">
    <property type="entry name" value="Ribonuclease H-like superfamily/Ribonuclease H"/>
    <property type="match status" value="1"/>
</dbReference>
<evidence type="ECO:0000313" key="3">
    <source>
        <dbReference type="EMBL" id="KAJ0987816.1"/>
    </source>
</evidence>
<dbReference type="PANTHER" id="PTHR47481">
    <property type="match status" value="1"/>
</dbReference>
<dbReference type="InterPro" id="IPR054722">
    <property type="entry name" value="PolX-like_BBD"/>
</dbReference>
<accession>A0A9D5D9J6</accession>
<dbReference type="GO" id="GO:0003676">
    <property type="term" value="F:nucleic acid binding"/>
    <property type="evidence" value="ECO:0007669"/>
    <property type="project" value="InterPro"/>
</dbReference>
<dbReference type="PANTHER" id="PTHR47481:SF22">
    <property type="entry name" value="RETROTRANSPOSON GAG DOMAIN-CONTAINING PROTEIN"/>
    <property type="match status" value="1"/>
</dbReference>
<name>A0A9D5D9J6_9LILI</name>
<feature type="compositionally biased region" description="Low complexity" evidence="1">
    <location>
        <begin position="1"/>
        <end position="20"/>
    </location>
</feature>
<feature type="region of interest" description="Disordered" evidence="1">
    <location>
        <begin position="1"/>
        <end position="21"/>
    </location>
</feature>
<reference evidence="3" key="2">
    <citation type="journal article" date="2022" name="Hortic Res">
        <title>The genome of Dioscorea zingiberensis sheds light on the biosynthesis, origin and evolution of the medicinally important diosgenin saponins.</title>
        <authorList>
            <person name="Li Y."/>
            <person name="Tan C."/>
            <person name="Li Z."/>
            <person name="Guo J."/>
            <person name="Li S."/>
            <person name="Chen X."/>
            <person name="Wang C."/>
            <person name="Dai X."/>
            <person name="Yang H."/>
            <person name="Song W."/>
            <person name="Hou L."/>
            <person name="Xu J."/>
            <person name="Tong Z."/>
            <person name="Xu A."/>
            <person name="Yuan X."/>
            <person name="Wang W."/>
            <person name="Yang Q."/>
            <person name="Chen L."/>
            <person name="Sun Z."/>
            <person name="Wang K."/>
            <person name="Pan B."/>
            <person name="Chen J."/>
            <person name="Bao Y."/>
            <person name="Liu F."/>
            <person name="Qi X."/>
            <person name="Gang D.R."/>
            <person name="Wen J."/>
            <person name="Li J."/>
        </authorList>
    </citation>
    <scope>NUCLEOTIDE SEQUENCE</scope>
    <source>
        <strain evidence="3">Dzin_1.0</strain>
    </source>
</reference>
<dbReference type="Pfam" id="PF13976">
    <property type="entry name" value="gag_pre-integrs"/>
    <property type="match status" value="1"/>
</dbReference>
<dbReference type="OrthoDB" id="6776856at2759"/>
<dbReference type="PROSITE" id="PS50994">
    <property type="entry name" value="INTEGRASE"/>
    <property type="match status" value="1"/>
</dbReference>
<gene>
    <name evidence="3" type="ORF">J5N97_006172</name>
</gene>
<dbReference type="Pfam" id="PF22936">
    <property type="entry name" value="Pol_BBD"/>
    <property type="match status" value="1"/>
</dbReference>
<dbReference type="InterPro" id="IPR001584">
    <property type="entry name" value="Integrase_cat-core"/>
</dbReference>
<keyword evidence="4" id="KW-1185">Reference proteome</keyword>
<reference evidence="3" key="1">
    <citation type="submission" date="2021-03" db="EMBL/GenBank/DDBJ databases">
        <authorList>
            <person name="Li Z."/>
            <person name="Yang C."/>
        </authorList>
    </citation>
    <scope>NUCLEOTIDE SEQUENCE</scope>
    <source>
        <strain evidence="3">Dzin_1.0</strain>
        <tissue evidence="3">Leaf</tissue>
    </source>
</reference>
<dbReference type="InterPro" id="IPR036397">
    <property type="entry name" value="RNaseH_sf"/>
</dbReference>